<gene>
    <name evidence="2" type="ORF">O9K51_04940</name>
</gene>
<evidence type="ECO:0000313" key="3">
    <source>
        <dbReference type="Proteomes" id="UP001163105"/>
    </source>
</evidence>
<evidence type="ECO:0000256" key="1">
    <source>
        <dbReference type="SAM" id="SignalP"/>
    </source>
</evidence>
<protein>
    <submittedName>
        <fullName evidence="2">Retrovirus polyprotein</fullName>
    </submittedName>
</protein>
<reference evidence="2" key="1">
    <citation type="submission" date="2023-01" db="EMBL/GenBank/DDBJ databases">
        <title>The growth and conidiation of Purpureocillium lavendulum are regulated by nitrogen source and histone H3K14 acetylation.</title>
        <authorList>
            <person name="Tang P."/>
            <person name="Han J."/>
            <person name="Zhang C."/>
            <person name="Tang P."/>
            <person name="Qi F."/>
            <person name="Zhang K."/>
            <person name="Liang L."/>
        </authorList>
    </citation>
    <scope>NUCLEOTIDE SEQUENCE</scope>
    <source>
        <strain evidence="2">YMF1.00683</strain>
    </source>
</reference>
<organism evidence="2 3">
    <name type="scientific">Purpureocillium lavendulum</name>
    <dbReference type="NCBI Taxonomy" id="1247861"/>
    <lineage>
        <taxon>Eukaryota</taxon>
        <taxon>Fungi</taxon>
        <taxon>Dikarya</taxon>
        <taxon>Ascomycota</taxon>
        <taxon>Pezizomycotina</taxon>
        <taxon>Sordariomycetes</taxon>
        <taxon>Hypocreomycetidae</taxon>
        <taxon>Hypocreales</taxon>
        <taxon>Ophiocordycipitaceae</taxon>
        <taxon>Purpureocillium</taxon>
    </lineage>
</organism>
<name>A0AB34FSQ2_9HYPO</name>
<feature type="signal peptide" evidence="1">
    <location>
        <begin position="1"/>
        <end position="19"/>
    </location>
</feature>
<dbReference type="EMBL" id="JAQHRD010000004">
    <property type="protein sequence ID" value="KAJ6441392.1"/>
    <property type="molecule type" value="Genomic_DNA"/>
</dbReference>
<sequence length="90" mass="9513">MKFTQVPIVLALLIPAIAAMPAGESVDMTERSDDMNVFEARACGAAGACKGVGGGDLCNDRCKKCSGPSGKYKKGECGGFGWQRCYCYYS</sequence>
<keyword evidence="3" id="KW-1185">Reference proteome</keyword>
<dbReference type="AlphaFoldDB" id="A0AB34FSQ2"/>
<feature type="chain" id="PRO_5044232840" evidence="1">
    <location>
        <begin position="20"/>
        <end position="90"/>
    </location>
</feature>
<evidence type="ECO:0000313" key="2">
    <source>
        <dbReference type="EMBL" id="KAJ6441392.1"/>
    </source>
</evidence>
<comment type="caution">
    <text evidence="2">The sequence shown here is derived from an EMBL/GenBank/DDBJ whole genome shotgun (WGS) entry which is preliminary data.</text>
</comment>
<accession>A0AB34FSQ2</accession>
<keyword evidence="1" id="KW-0732">Signal</keyword>
<proteinExistence type="predicted"/>
<dbReference type="Proteomes" id="UP001163105">
    <property type="component" value="Unassembled WGS sequence"/>
</dbReference>